<proteinExistence type="predicted"/>
<dbReference type="OrthoDB" id="4581301at2759"/>
<dbReference type="EMBL" id="JPKY01000001">
    <property type="protein sequence ID" value="KFH48907.1"/>
    <property type="molecule type" value="Genomic_DNA"/>
</dbReference>
<dbReference type="AlphaFoldDB" id="A0A086THS5"/>
<evidence type="ECO:0000256" key="1">
    <source>
        <dbReference type="SAM" id="MobiDB-lite"/>
    </source>
</evidence>
<evidence type="ECO:0000313" key="3">
    <source>
        <dbReference type="Proteomes" id="UP000029964"/>
    </source>
</evidence>
<feature type="region of interest" description="Disordered" evidence="1">
    <location>
        <begin position="171"/>
        <end position="205"/>
    </location>
</feature>
<dbReference type="HOGENOM" id="CLU_479133_0_0_1"/>
<sequence>MTTNVGLIRAHRAAARTRQQIVPQRRHVSTTSVTPRTKTFVRHVDETGEIYYTVATKEEGKDMPKKPGRNDTFEMPDLVLDLDAEGAAGVREATQEDLKRHDFAYGRSPRRKAVMARIIQIKSLVGVARTKAERMDKDSITPLRVMDFDIMSTALRGLALGADERKQVYRSWQSQSAGKSEDPVGTDEPQPSNETQPSKDSDGPAMFAIEDFSHISPKHTANLPAAANEATQELVQSGDSASVIKHIIDQGDPRARPDYMRSLRDDNGIPSYTVKNDEQLLRWMMVRRHNGTHAPGNQPPSPADIVKRLESVGGPHMTRRTIFGIRRVIFQSIAAGADLRVIKDGRSASNVPLTVRNLVAGILEKFERNYPPHLNVLTFVNNLAARLPEKDSDMAAALFALRLRALAGMGLTHLATAQLEQGINSDVWDSEVDVLSDVAGAMDSWRLGLDQNPVLQSEDGRRQLLRILAGFGEAGMALSTSYRSLMLDPRSAKGEIYPHNARLTAFGRYIGLLGSLGAVRTLWKEWREGTELLKQAEKEGLLEEDGTAYFITACFNRALLVATDVGDLSTGISSASITGEPTLEDCVATDCRSIRSVAVERVQNDGENGEATRLSWVKRKEFTDMMDLPLKDWLEKVRKWS</sequence>
<keyword evidence="3" id="KW-1185">Reference proteome</keyword>
<name>A0A086THS5_HAPC1</name>
<comment type="caution">
    <text evidence="2">The sequence shown here is derived from an EMBL/GenBank/DDBJ whole genome shotgun (WGS) entry which is preliminary data.</text>
</comment>
<reference evidence="3" key="1">
    <citation type="journal article" date="2014" name="Genome Announc.">
        <title>Genome sequence and annotation of Acremonium chrysogenum, producer of the beta-lactam antibiotic cephalosporin C.</title>
        <authorList>
            <person name="Terfehr D."/>
            <person name="Dahlmann T.A."/>
            <person name="Specht T."/>
            <person name="Zadra I."/>
            <person name="Kuernsteiner H."/>
            <person name="Kueck U."/>
        </authorList>
    </citation>
    <scope>NUCLEOTIDE SEQUENCE [LARGE SCALE GENOMIC DNA]</scope>
    <source>
        <strain evidence="3">ATCC 11550 / CBS 779.69 / DSM 880 / IAM 14645 / JCM 23072 / IMI 49137</strain>
    </source>
</reference>
<evidence type="ECO:0000313" key="2">
    <source>
        <dbReference type="EMBL" id="KFH48907.1"/>
    </source>
</evidence>
<organism evidence="2 3">
    <name type="scientific">Hapsidospora chrysogenum (strain ATCC 11550 / CBS 779.69 / DSM 880 / IAM 14645 / JCM 23072 / IMI 49137)</name>
    <name type="common">Acremonium chrysogenum</name>
    <dbReference type="NCBI Taxonomy" id="857340"/>
    <lineage>
        <taxon>Eukaryota</taxon>
        <taxon>Fungi</taxon>
        <taxon>Dikarya</taxon>
        <taxon>Ascomycota</taxon>
        <taxon>Pezizomycotina</taxon>
        <taxon>Sordariomycetes</taxon>
        <taxon>Hypocreomycetidae</taxon>
        <taxon>Hypocreales</taxon>
        <taxon>Bionectriaceae</taxon>
        <taxon>Hapsidospora</taxon>
    </lineage>
</organism>
<protein>
    <submittedName>
        <fullName evidence="2">Uncharacterized protein</fullName>
    </submittedName>
</protein>
<accession>A0A086THS5</accession>
<gene>
    <name evidence="2" type="ORF">ACRE_002640</name>
</gene>
<dbReference type="Proteomes" id="UP000029964">
    <property type="component" value="Unassembled WGS sequence"/>
</dbReference>